<sequence length="69" mass="7800">MAIQAAFGILPGVVVCVYECIGVLSGKNWPRFDLRNPNLTQDKKTLVRAFKLHLDGEREQNCDTRLALR</sequence>
<proteinExistence type="predicted"/>
<organism evidence="2 3">
    <name type="scientific">Hesseltinella vesiculosa</name>
    <dbReference type="NCBI Taxonomy" id="101127"/>
    <lineage>
        <taxon>Eukaryota</taxon>
        <taxon>Fungi</taxon>
        <taxon>Fungi incertae sedis</taxon>
        <taxon>Mucoromycota</taxon>
        <taxon>Mucoromycotina</taxon>
        <taxon>Mucoromycetes</taxon>
        <taxon>Mucorales</taxon>
        <taxon>Cunninghamellaceae</taxon>
        <taxon>Hesseltinella</taxon>
    </lineage>
</organism>
<feature type="transmembrane region" description="Helical" evidence="1">
    <location>
        <begin position="6"/>
        <end position="25"/>
    </location>
</feature>
<evidence type="ECO:0000313" key="3">
    <source>
        <dbReference type="Proteomes" id="UP000242146"/>
    </source>
</evidence>
<gene>
    <name evidence="2" type="ORF">DM01DRAFT_1338171</name>
</gene>
<keyword evidence="1" id="KW-0472">Membrane</keyword>
<dbReference type="AlphaFoldDB" id="A0A1X2GB21"/>
<keyword evidence="3" id="KW-1185">Reference proteome</keyword>
<protein>
    <submittedName>
        <fullName evidence="2">Uncharacterized protein</fullName>
    </submittedName>
</protein>
<dbReference type="Proteomes" id="UP000242146">
    <property type="component" value="Unassembled WGS sequence"/>
</dbReference>
<accession>A0A1X2GB21</accession>
<dbReference type="EMBL" id="MCGT01000026">
    <property type="protein sequence ID" value="ORX49496.1"/>
    <property type="molecule type" value="Genomic_DNA"/>
</dbReference>
<keyword evidence="1" id="KW-0812">Transmembrane</keyword>
<evidence type="ECO:0000256" key="1">
    <source>
        <dbReference type="SAM" id="Phobius"/>
    </source>
</evidence>
<reference evidence="2 3" key="1">
    <citation type="submission" date="2016-07" db="EMBL/GenBank/DDBJ databases">
        <title>Pervasive Adenine N6-methylation of Active Genes in Fungi.</title>
        <authorList>
            <consortium name="DOE Joint Genome Institute"/>
            <person name="Mondo S.J."/>
            <person name="Dannebaum R.O."/>
            <person name="Kuo R.C."/>
            <person name="Labutti K."/>
            <person name="Haridas S."/>
            <person name="Kuo A."/>
            <person name="Salamov A."/>
            <person name="Ahrendt S.R."/>
            <person name="Lipzen A."/>
            <person name="Sullivan W."/>
            <person name="Andreopoulos W.B."/>
            <person name="Clum A."/>
            <person name="Lindquist E."/>
            <person name="Daum C."/>
            <person name="Ramamoorthy G.K."/>
            <person name="Gryganskyi A."/>
            <person name="Culley D."/>
            <person name="Magnuson J.K."/>
            <person name="James T.Y."/>
            <person name="O'Malley M.A."/>
            <person name="Stajich J.E."/>
            <person name="Spatafora J.W."/>
            <person name="Visel A."/>
            <person name="Grigoriev I.V."/>
        </authorList>
    </citation>
    <scope>NUCLEOTIDE SEQUENCE [LARGE SCALE GENOMIC DNA]</scope>
    <source>
        <strain evidence="2 3">NRRL 3301</strain>
    </source>
</reference>
<name>A0A1X2GB21_9FUNG</name>
<evidence type="ECO:0000313" key="2">
    <source>
        <dbReference type="EMBL" id="ORX49496.1"/>
    </source>
</evidence>
<comment type="caution">
    <text evidence="2">The sequence shown here is derived from an EMBL/GenBank/DDBJ whole genome shotgun (WGS) entry which is preliminary data.</text>
</comment>
<keyword evidence="1" id="KW-1133">Transmembrane helix</keyword>